<reference evidence="3 4" key="1">
    <citation type="submission" date="2024-01" db="EMBL/GenBank/DDBJ databases">
        <authorList>
            <person name="Allen C."/>
            <person name="Tagirdzhanova G."/>
        </authorList>
    </citation>
    <scope>NUCLEOTIDE SEQUENCE [LARGE SCALE GENOMIC DNA]</scope>
</reference>
<comment type="caution">
    <text evidence="3">The sequence shown here is derived from an EMBL/GenBank/DDBJ whole genome shotgun (WGS) entry which is preliminary data.</text>
</comment>
<name>A0ABP0CJD3_9PEZI</name>
<feature type="compositionally biased region" description="Polar residues" evidence="2">
    <location>
        <begin position="482"/>
        <end position="496"/>
    </location>
</feature>
<feature type="region of interest" description="Disordered" evidence="2">
    <location>
        <begin position="563"/>
        <end position="626"/>
    </location>
</feature>
<feature type="compositionally biased region" description="Low complexity" evidence="2">
    <location>
        <begin position="1005"/>
        <end position="1019"/>
    </location>
</feature>
<dbReference type="SUPFAM" id="SSF48371">
    <property type="entry name" value="ARM repeat"/>
    <property type="match status" value="1"/>
</dbReference>
<accession>A0ABP0CJD3</accession>
<feature type="coiled-coil region" evidence="1">
    <location>
        <begin position="679"/>
        <end position="738"/>
    </location>
</feature>
<feature type="compositionally biased region" description="Polar residues" evidence="2">
    <location>
        <begin position="529"/>
        <end position="549"/>
    </location>
</feature>
<gene>
    <name evidence="3" type="ORF">SBRCBS47491_008119</name>
</gene>
<keyword evidence="1" id="KW-0175">Coiled coil</keyword>
<dbReference type="InterPro" id="IPR016024">
    <property type="entry name" value="ARM-type_fold"/>
</dbReference>
<sequence>MSSSGSTRDLHKVIQAFMASPKLPLPDDIARILDAYLNKHSEYDQATSDRLQEDLLATFAQSVHNKQPVHYASFLAVLRQLRPAIRSTAHIMQWWEKLIEPVFDHLGNERGPSTGVLSDIGEFLVPDDEEDESEESWAGAQETNKDAAPYVIGRRLLQKWMDVYHVVLTEGCSAGWTRERPIQDILILFGKRKPKAFFHVLNDLFVQKFYRTRSISLLSEFIRSQPPHLYLIIKSPLFDSLLRCLQYDTSTTVVSLALTCLTMLLPNMPGSIVPYLATLFNIYARILFWDREQPNADALGGPMASPSEQSSGFHVWEKCTFSPHIDGIAIPHLLGYFNILYGLYPLNFMDYIRKPQRYLRHANAQDTDDVEVQPSEIRDRSEKYRQCHMLHSNFYSLTIESEKTDFGRWMRSAAADVVAECVSLHISADEMRALRNDSITQRNLLKAEFPAFSQRSSVVPASDVAEEETAPDQLVPNGARLSASTGIASVSTSSRDPSAIMRRASQSSQPSDLMRRDSTTDSPTLGPLLSQTISHTEVPTISTVSESSRGAKSTLYQAPANDSVPSLALSHQESVPEKLTSPSRASLHLPSLSAPSPLHHLDNVDDMDDNGNGGHGKSAAEPNEETLTEMRRQILIMKNDLNFERYMVQQHLAHIGALRRSNVRQAVTEAETQRLILANRTLKQRLEDAKKSEAQIKKEAEMSRNMSKNWGDSLSNKLKKLREEHKTWLADEQTLKRDLQTSQEDGARLLALVCKAEVRELKAKQDMQMLEGATAEMDKLKEEVKTLEAAQRESQKLETQLEQTQERVAKLESTLEMLQMKLAAREDELARTRTYYQQQVISLNNKLADALHDCSTGDEEANDNNNNNRINNNTLSETRAQVDNALAASRAKYLELQKNHARLTRRYKLLESKRLEQATAIANNDSHNSPDVHSQHMSILSDADMEAAGVFRTQPLAMRGSVGSASGTGVAHRYRQRVASDAGSFEATSPTSWAAQMSTSIGSAVSSPSTVVRRPSTPSGQSPNVGPRGEEAPGSVSPQAERYYGRGGVQNSLRKERRDSKKGEESGDKSNKKPSGSGFRGMRG</sequence>
<evidence type="ECO:0000313" key="4">
    <source>
        <dbReference type="Proteomes" id="UP001642406"/>
    </source>
</evidence>
<feature type="compositionally biased region" description="Basic and acidic residues" evidence="2">
    <location>
        <begin position="1053"/>
        <end position="1071"/>
    </location>
</feature>
<feature type="non-terminal residue" evidence="3">
    <location>
        <position position="1084"/>
    </location>
</feature>
<feature type="region of interest" description="Disordered" evidence="2">
    <location>
        <begin position="999"/>
        <end position="1084"/>
    </location>
</feature>
<dbReference type="Pfam" id="PF04388">
    <property type="entry name" value="Hamartin"/>
    <property type="match status" value="1"/>
</dbReference>
<dbReference type="PANTHER" id="PTHR15154:SF2">
    <property type="entry name" value="HAMARTIN"/>
    <property type="match status" value="1"/>
</dbReference>
<dbReference type="PANTHER" id="PTHR15154">
    <property type="entry name" value="HAMARTIN"/>
    <property type="match status" value="1"/>
</dbReference>
<feature type="coiled-coil region" evidence="1">
    <location>
        <begin position="763"/>
        <end position="828"/>
    </location>
</feature>
<feature type="region of interest" description="Disordered" evidence="2">
    <location>
        <begin position="456"/>
        <end position="549"/>
    </location>
</feature>
<evidence type="ECO:0000256" key="1">
    <source>
        <dbReference type="SAM" id="Coils"/>
    </source>
</evidence>
<proteinExistence type="predicted"/>
<keyword evidence="4" id="KW-1185">Reference proteome</keyword>
<feature type="compositionally biased region" description="Low complexity" evidence="2">
    <location>
        <begin position="581"/>
        <end position="598"/>
    </location>
</feature>
<dbReference type="EMBL" id="CAWUHC010000100">
    <property type="protein sequence ID" value="CAK7232001.1"/>
    <property type="molecule type" value="Genomic_DNA"/>
</dbReference>
<dbReference type="Proteomes" id="UP001642406">
    <property type="component" value="Unassembled WGS sequence"/>
</dbReference>
<evidence type="ECO:0000313" key="3">
    <source>
        <dbReference type="EMBL" id="CAK7232001.1"/>
    </source>
</evidence>
<evidence type="ECO:0000256" key="2">
    <source>
        <dbReference type="SAM" id="MobiDB-lite"/>
    </source>
</evidence>
<dbReference type="InterPro" id="IPR007483">
    <property type="entry name" value="Hamartin"/>
</dbReference>
<evidence type="ECO:0008006" key="5">
    <source>
        <dbReference type="Google" id="ProtNLM"/>
    </source>
</evidence>
<protein>
    <recommendedName>
        <fullName evidence="5">Tuberous sclerosis 1</fullName>
    </recommendedName>
</protein>
<feature type="coiled-coil region" evidence="1">
    <location>
        <begin position="886"/>
        <end position="913"/>
    </location>
</feature>
<organism evidence="3 4">
    <name type="scientific">Sporothrix bragantina</name>
    <dbReference type="NCBI Taxonomy" id="671064"/>
    <lineage>
        <taxon>Eukaryota</taxon>
        <taxon>Fungi</taxon>
        <taxon>Dikarya</taxon>
        <taxon>Ascomycota</taxon>
        <taxon>Pezizomycotina</taxon>
        <taxon>Sordariomycetes</taxon>
        <taxon>Sordariomycetidae</taxon>
        <taxon>Ophiostomatales</taxon>
        <taxon>Ophiostomataceae</taxon>
        <taxon>Sporothrix</taxon>
    </lineage>
</organism>